<sequence length="397" mass="44469">MVIQKIENLVLPISQYIQNNKALIAIKDMFIKLTPGLVIYSLLVILTPLLSELIPFYQEIIILISAGINIIACLGVVYYYSRSLDLEFLPAMLISGSAYLIFMYPNYMVNQLIIAVLLAILATKLFQGLQLIRKKLEVKLPNTVIPPGVWGTILDLLLYVLLLLLFFLLYKFLAQTLAWAPAFGLGVLQQSLYLVGNNIVVFILLEGFGQLLWFFGIHGNTVISMIADPLWYSLSLENLQLGMQGMEPVFIITKQFKEVFLQMGGSGSTLPLVLLLLTSRSKRLQQFGFGVLPAGLFNINEPVIFGLPIVLNPLLFIPWLIATPICALISYLVMYFGLVQLTSGVFIPWITPVFLSGWLVSGVSGIILQLVLVIVSVLIYLPFFKRFEKKTLLEETE</sequence>
<dbReference type="Pfam" id="PF02378">
    <property type="entry name" value="PTS_EIIC"/>
    <property type="match status" value="1"/>
</dbReference>
<reference evidence="11 12" key="1">
    <citation type="submission" date="2019-05" db="EMBL/GenBank/DDBJ databases">
        <title>Culicoidintestinum kansasii gen. nov., sp. nov. from the gastrointestinal tract of the biting midge, Culicoides sonorensis.</title>
        <authorList>
            <person name="Neupane S."/>
            <person name="Ghosh A."/>
            <person name="Gunther S."/>
            <person name="Martin K."/>
            <person name="Zurek L."/>
        </authorList>
    </citation>
    <scope>NUCLEOTIDE SEQUENCE [LARGE SCALE GENOMIC DNA]</scope>
    <source>
        <strain evidence="11 12">CS-1</strain>
    </source>
</reference>
<dbReference type="RefSeq" id="WP_138191165.1">
    <property type="nucleotide sequence ID" value="NZ_VBWP01000006.1"/>
</dbReference>
<evidence type="ECO:0000256" key="9">
    <source>
        <dbReference type="SAM" id="Phobius"/>
    </source>
</evidence>
<gene>
    <name evidence="11" type="ORF">FEZ08_07785</name>
</gene>
<keyword evidence="4 8" id="KW-0762">Sugar transport</keyword>
<evidence type="ECO:0000256" key="3">
    <source>
        <dbReference type="ARBA" id="ARBA00022475"/>
    </source>
</evidence>
<dbReference type="InterPro" id="IPR051088">
    <property type="entry name" value="PTS_Sugar-EIIC/EIIB"/>
</dbReference>
<comment type="caution">
    <text evidence="11">The sequence shown here is derived from an EMBL/GenBank/DDBJ whole genome shotgun (WGS) entry which is preliminary data.</text>
</comment>
<dbReference type="EMBL" id="VBWP01000006">
    <property type="protein sequence ID" value="TLG72939.1"/>
    <property type="molecule type" value="Genomic_DNA"/>
</dbReference>
<dbReference type="InterPro" id="IPR003352">
    <property type="entry name" value="PTS_EIIC"/>
</dbReference>
<dbReference type="PROSITE" id="PS51105">
    <property type="entry name" value="PTS_EIIC_TYPE_3"/>
    <property type="match status" value="1"/>
</dbReference>
<keyword evidence="3 8" id="KW-1003">Cell membrane</keyword>
<evidence type="ECO:0000256" key="2">
    <source>
        <dbReference type="ARBA" id="ARBA00022448"/>
    </source>
</evidence>
<feature type="domain" description="PTS EIIC type-3" evidence="10">
    <location>
        <begin position="6"/>
        <end position="383"/>
    </location>
</feature>
<keyword evidence="7 8" id="KW-0472">Membrane</keyword>
<keyword evidence="5 9" id="KW-0812">Transmembrane</keyword>
<dbReference type="AlphaFoldDB" id="A0A5R8QBA4"/>
<feature type="transmembrane region" description="Helical" evidence="9">
    <location>
        <begin position="144"/>
        <end position="170"/>
    </location>
</feature>
<evidence type="ECO:0000256" key="4">
    <source>
        <dbReference type="ARBA" id="ARBA00022597"/>
    </source>
</evidence>
<comment type="subcellular location">
    <subcellularLocation>
        <location evidence="1">Cell membrane</location>
        <topology evidence="1">Multi-pass membrane protein</topology>
    </subcellularLocation>
</comment>
<protein>
    <recommendedName>
        <fullName evidence="8">Permease IIC component</fullName>
    </recommendedName>
</protein>
<dbReference type="GO" id="GO:0009401">
    <property type="term" value="P:phosphoenolpyruvate-dependent sugar phosphotransferase system"/>
    <property type="evidence" value="ECO:0007669"/>
    <property type="project" value="InterPro"/>
</dbReference>
<keyword evidence="2 8" id="KW-0813">Transport</keyword>
<dbReference type="OrthoDB" id="1641940at2"/>
<feature type="transmembrane region" description="Helical" evidence="9">
    <location>
        <begin position="289"/>
        <end position="310"/>
    </location>
</feature>
<dbReference type="InterPro" id="IPR004796">
    <property type="entry name" value="PTS_IIC_cello"/>
</dbReference>
<proteinExistence type="predicted"/>
<evidence type="ECO:0000256" key="6">
    <source>
        <dbReference type="ARBA" id="ARBA00022989"/>
    </source>
</evidence>
<feature type="transmembrane region" description="Helical" evidence="9">
    <location>
        <begin position="182"/>
        <end position="205"/>
    </location>
</feature>
<evidence type="ECO:0000313" key="11">
    <source>
        <dbReference type="EMBL" id="TLG72939.1"/>
    </source>
</evidence>
<feature type="transmembrane region" description="Helical" evidence="9">
    <location>
        <begin position="37"/>
        <end position="54"/>
    </location>
</feature>
<keyword evidence="12" id="KW-1185">Reference proteome</keyword>
<name>A0A5R8QBA4_9FIRM</name>
<evidence type="ECO:0000256" key="8">
    <source>
        <dbReference type="PIRNR" id="PIRNR006351"/>
    </source>
</evidence>
<dbReference type="InterPro" id="IPR004501">
    <property type="entry name" value="PTS_EIIC_3"/>
</dbReference>
<dbReference type="PANTHER" id="PTHR33989:SF4">
    <property type="entry name" value="PTS SYSTEM N,N'-DIACETYLCHITOBIOSE-SPECIFIC EIIC COMPONENT"/>
    <property type="match status" value="1"/>
</dbReference>
<dbReference type="Proteomes" id="UP000306912">
    <property type="component" value="Unassembled WGS sequence"/>
</dbReference>
<evidence type="ECO:0000256" key="1">
    <source>
        <dbReference type="ARBA" id="ARBA00004651"/>
    </source>
</evidence>
<dbReference type="GO" id="GO:0005886">
    <property type="term" value="C:plasma membrane"/>
    <property type="evidence" value="ECO:0007669"/>
    <property type="project" value="UniProtKB-SubCell"/>
</dbReference>
<keyword evidence="6 9" id="KW-1133">Transmembrane helix</keyword>
<evidence type="ECO:0000256" key="5">
    <source>
        <dbReference type="ARBA" id="ARBA00022692"/>
    </source>
</evidence>
<dbReference type="InParanoid" id="A0A5R8QBA4"/>
<evidence type="ECO:0000256" key="7">
    <source>
        <dbReference type="ARBA" id="ARBA00023136"/>
    </source>
</evidence>
<feature type="transmembrane region" description="Helical" evidence="9">
    <location>
        <begin position="60"/>
        <end position="81"/>
    </location>
</feature>
<dbReference type="PANTHER" id="PTHR33989">
    <property type="match status" value="1"/>
</dbReference>
<accession>A0A5R8QBA4</accession>
<comment type="function">
    <text evidence="8">The phosphoenolpyruvate-dependent sugar phosphotransferase system (PTS), a major carbohydrate active -transport system, catalyzes the phosphorylation of incoming sugar substrates concomitant with their translocation across the cell membrane.</text>
</comment>
<dbReference type="GO" id="GO:0008982">
    <property type="term" value="F:protein-N(PI)-phosphohistidine-sugar phosphotransferase activity"/>
    <property type="evidence" value="ECO:0007669"/>
    <property type="project" value="UniProtKB-UniRule"/>
</dbReference>
<organism evidence="11 12">
    <name type="scientific">Culicoidibacter larvae</name>
    <dbReference type="NCBI Taxonomy" id="2579976"/>
    <lineage>
        <taxon>Bacteria</taxon>
        <taxon>Bacillati</taxon>
        <taxon>Bacillota</taxon>
        <taxon>Culicoidibacteria</taxon>
        <taxon>Culicoidibacterales</taxon>
        <taxon>Culicoidibacteraceae</taxon>
        <taxon>Culicoidibacter</taxon>
    </lineage>
</organism>
<evidence type="ECO:0000259" key="10">
    <source>
        <dbReference type="PROSITE" id="PS51105"/>
    </source>
</evidence>
<feature type="transmembrane region" description="Helical" evidence="9">
    <location>
        <begin position="366"/>
        <end position="384"/>
    </location>
</feature>
<evidence type="ECO:0000313" key="12">
    <source>
        <dbReference type="Proteomes" id="UP000306912"/>
    </source>
</evidence>
<dbReference type="PIRSF" id="PIRSF006351">
    <property type="entry name" value="PTS_EIIC-Cellobiose"/>
    <property type="match status" value="1"/>
</dbReference>